<keyword evidence="2" id="KW-1185">Reference proteome</keyword>
<dbReference type="AlphaFoldDB" id="A0A0B7GT80"/>
<dbReference type="EMBL" id="CDNC01000002">
    <property type="protein sequence ID" value="CEM60727.1"/>
    <property type="molecule type" value="Genomic_DNA"/>
</dbReference>
<name>A0A0B7GT80_TREPH</name>
<evidence type="ECO:0000313" key="1">
    <source>
        <dbReference type="EMBL" id="CEM60727.1"/>
    </source>
</evidence>
<evidence type="ECO:0000313" key="2">
    <source>
        <dbReference type="Proteomes" id="UP000042527"/>
    </source>
</evidence>
<sequence length="103" mass="12334">MCWTLFLIHFTKNIKNFIKKSSTRRNGEQFTIGMLIVRAWRQPLDPRKFQTMFENYRYYKIEVFKLVGEVKTGMSTLCPCCWRRAVALMLRRDPVPLTPPLEM</sequence>
<dbReference type="Proteomes" id="UP000042527">
    <property type="component" value="Unassembled WGS sequence"/>
</dbReference>
<reference evidence="2" key="1">
    <citation type="submission" date="2015-01" db="EMBL/GenBank/DDBJ databases">
        <authorList>
            <person name="Manzoor Shahid"/>
            <person name="Zubair Saima"/>
        </authorList>
    </citation>
    <scope>NUCLEOTIDE SEQUENCE [LARGE SCALE GENOMIC DNA]</scope>
    <source>
        <strain evidence="2">V1</strain>
    </source>
</reference>
<accession>A0A0B7GT80</accession>
<proteinExistence type="predicted"/>
<gene>
    <name evidence="1" type="ORF">TPHV1_100047</name>
</gene>
<organism evidence="1 2">
    <name type="scientific">Treponema phagedenis</name>
    <dbReference type="NCBI Taxonomy" id="162"/>
    <lineage>
        <taxon>Bacteria</taxon>
        <taxon>Pseudomonadati</taxon>
        <taxon>Spirochaetota</taxon>
        <taxon>Spirochaetia</taxon>
        <taxon>Spirochaetales</taxon>
        <taxon>Treponemataceae</taxon>
        <taxon>Treponema</taxon>
    </lineage>
</organism>
<protein>
    <submittedName>
        <fullName evidence="1">Uncharacterized protein</fullName>
    </submittedName>
</protein>